<dbReference type="EMBL" id="FMZZ01000020">
    <property type="protein sequence ID" value="SDD86490.1"/>
    <property type="molecule type" value="Genomic_DNA"/>
</dbReference>
<dbReference type="Proteomes" id="UP000199501">
    <property type="component" value="Unassembled WGS sequence"/>
</dbReference>
<organism evidence="1 2">
    <name type="scientific">Actinokineospora iranica</name>
    <dbReference type="NCBI Taxonomy" id="1271860"/>
    <lineage>
        <taxon>Bacteria</taxon>
        <taxon>Bacillati</taxon>
        <taxon>Actinomycetota</taxon>
        <taxon>Actinomycetes</taxon>
        <taxon>Pseudonocardiales</taxon>
        <taxon>Pseudonocardiaceae</taxon>
        <taxon>Actinokineospora</taxon>
    </lineage>
</organism>
<evidence type="ECO:0000313" key="2">
    <source>
        <dbReference type="Proteomes" id="UP000199501"/>
    </source>
</evidence>
<accession>A0A1G6Y813</accession>
<name>A0A1G6Y813_9PSEU</name>
<dbReference type="AlphaFoldDB" id="A0A1G6Y813"/>
<keyword evidence="2" id="KW-1185">Reference proteome</keyword>
<dbReference type="RefSeq" id="WP_091456918.1">
    <property type="nucleotide sequence ID" value="NZ_FMZZ01000020.1"/>
</dbReference>
<proteinExistence type="predicted"/>
<reference evidence="2" key="1">
    <citation type="submission" date="2016-10" db="EMBL/GenBank/DDBJ databases">
        <authorList>
            <person name="Varghese N."/>
            <person name="Submissions S."/>
        </authorList>
    </citation>
    <scope>NUCLEOTIDE SEQUENCE [LARGE SCALE GENOMIC DNA]</scope>
    <source>
        <strain evidence="2">IBRC-M 10403</strain>
    </source>
</reference>
<gene>
    <name evidence="1" type="ORF">SAMN05216174_12077</name>
</gene>
<dbReference type="STRING" id="1271860.SAMN05216174_12077"/>
<evidence type="ECO:0000313" key="1">
    <source>
        <dbReference type="EMBL" id="SDD86490.1"/>
    </source>
</evidence>
<protein>
    <submittedName>
        <fullName evidence="1">Uncharacterized protein</fullName>
    </submittedName>
</protein>
<sequence length="62" mass="6699">MTTPADEVRLALAAGRAAAQARRPVRANPYRGDADTARERVLARAWVRGYGNANPMPVDYSG</sequence>